<dbReference type="Gene3D" id="3.90.550.10">
    <property type="entry name" value="Spore Coat Polysaccharide Biosynthesis Protein SpsA, Chain A"/>
    <property type="match status" value="1"/>
</dbReference>
<dbReference type="GO" id="GO:0006487">
    <property type="term" value="P:protein N-linked glycosylation"/>
    <property type="evidence" value="ECO:0007669"/>
    <property type="project" value="TreeGrafter"/>
</dbReference>
<proteinExistence type="inferred from homology"/>
<evidence type="ECO:0000313" key="5">
    <source>
        <dbReference type="EMBL" id="GMH52309.1"/>
    </source>
</evidence>
<sequence length="330" mass="36769">MESYYTFLILIIIISIVELVLYHSTVSNERFQRPPLTGLSASSYSRLRTGSRQSTSGLVPTAEKPVRIVVVQSNRDHYWCSCARRTVEDYVKIHDHYVLDWVIGEDLNVGEDDVKAAKMLKYTLALSYLPKSTLTVIMDCDVFVTNPNISILDIWKRWGTDTTDMIVARDAHLHLGVPINSGLIIVRDGDFVRSLFGDMIDKGRVDGGQFNADTLVDQPRLTVELIDRGQLLATPAYDTELHEHVSVVSQRVMNAFYRVPDGWSSGVHKDAEDSKWREGDWVAHVTGMQVEERVKAADMFGKGCVGIEDKTDGMLLTTDGEKTVGTGGGG</sequence>
<dbReference type="GO" id="GO:0000139">
    <property type="term" value="C:Golgi membrane"/>
    <property type="evidence" value="ECO:0007669"/>
    <property type="project" value="TreeGrafter"/>
</dbReference>
<dbReference type="OrthoDB" id="190206at2759"/>
<dbReference type="GO" id="GO:0016757">
    <property type="term" value="F:glycosyltransferase activity"/>
    <property type="evidence" value="ECO:0007669"/>
    <property type="project" value="UniProtKB-KW"/>
</dbReference>
<dbReference type="InterPro" id="IPR029044">
    <property type="entry name" value="Nucleotide-diphossugar_trans"/>
</dbReference>
<dbReference type="PANTHER" id="PTHR31306:SF4">
    <property type="entry name" value="ALPHA-1,2-GALACTOSYLTRANSFERASE"/>
    <property type="match status" value="1"/>
</dbReference>
<evidence type="ECO:0000256" key="2">
    <source>
        <dbReference type="ARBA" id="ARBA00022676"/>
    </source>
</evidence>
<evidence type="ECO:0000256" key="4">
    <source>
        <dbReference type="SAM" id="Phobius"/>
    </source>
</evidence>
<gene>
    <name evidence="5" type="ORF">TrRE_jg8888</name>
</gene>
<dbReference type="Proteomes" id="UP001165082">
    <property type="component" value="Unassembled WGS sequence"/>
</dbReference>
<comment type="caution">
    <text evidence="5">The sequence shown here is derived from an EMBL/GenBank/DDBJ whole genome shotgun (WGS) entry which is preliminary data.</text>
</comment>
<evidence type="ECO:0000256" key="1">
    <source>
        <dbReference type="ARBA" id="ARBA00005664"/>
    </source>
</evidence>
<evidence type="ECO:0000313" key="6">
    <source>
        <dbReference type="Proteomes" id="UP001165082"/>
    </source>
</evidence>
<keyword evidence="2" id="KW-0328">Glycosyltransferase</keyword>
<accession>A0A9W7DQD5</accession>
<evidence type="ECO:0000256" key="3">
    <source>
        <dbReference type="ARBA" id="ARBA00022679"/>
    </source>
</evidence>
<keyword evidence="4" id="KW-0472">Membrane</keyword>
<name>A0A9W7DQD5_9STRA</name>
<dbReference type="EMBL" id="BRXZ01002016">
    <property type="protein sequence ID" value="GMH52309.1"/>
    <property type="molecule type" value="Genomic_DNA"/>
</dbReference>
<protein>
    <submittedName>
        <fullName evidence="5">Uncharacterized protein</fullName>
    </submittedName>
</protein>
<reference evidence="5" key="1">
    <citation type="submission" date="2022-07" db="EMBL/GenBank/DDBJ databases">
        <title>Genome analysis of Parmales, a sister group of diatoms, reveals the evolutionary specialization of diatoms from phago-mixotrophs to photoautotrophs.</title>
        <authorList>
            <person name="Ban H."/>
            <person name="Sato S."/>
            <person name="Yoshikawa S."/>
            <person name="Kazumasa Y."/>
            <person name="Nakamura Y."/>
            <person name="Ichinomiya M."/>
            <person name="Saitoh K."/>
            <person name="Sato N."/>
            <person name="Blanc-Mathieu R."/>
            <person name="Endo H."/>
            <person name="Kuwata A."/>
            <person name="Ogata H."/>
        </authorList>
    </citation>
    <scope>NUCLEOTIDE SEQUENCE</scope>
</reference>
<dbReference type="PANTHER" id="PTHR31306">
    <property type="entry name" value="ALPHA-1,6-MANNOSYLTRANSFERASE MNN11-RELATED"/>
    <property type="match status" value="1"/>
</dbReference>
<organism evidence="5 6">
    <name type="scientific">Triparma retinervis</name>
    <dbReference type="NCBI Taxonomy" id="2557542"/>
    <lineage>
        <taxon>Eukaryota</taxon>
        <taxon>Sar</taxon>
        <taxon>Stramenopiles</taxon>
        <taxon>Ochrophyta</taxon>
        <taxon>Bolidophyceae</taxon>
        <taxon>Parmales</taxon>
        <taxon>Triparmaceae</taxon>
        <taxon>Triparma</taxon>
    </lineage>
</organism>
<feature type="transmembrane region" description="Helical" evidence="4">
    <location>
        <begin position="6"/>
        <end position="23"/>
    </location>
</feature>
<dbReference type="InterPro" id="IPR008630">
    <property type="entry name" value="Glyco_trans_34"/>
</dbReference>
<keyword evidence="3" id="KW-0808">Transferase</keyword>
<comment type="similarity">
    <text evidence="1">Belongs to the glycosyltransferase 34 family.</text>
</comment>
<dbReference type="AlphaFoldDB" id="A0A9W7DQD5"/>
<keyword evidence="4" id="KW-0812">Transmembrane</keyword>
<keyword evidence="4" id="KW-1133">Transmembrane helix</keyword>
<keyword evidence="6" id="KW-1185">Reference proteome</keyword>